<feature type="transmembrane region" description="Helical" evidence="1">
    <location>
        <begin position="6"/>
        <end position="28"/>
    </location>
</feature>
<reference evidence="2 3" key="1">
    <citation type="journal article" date="2023" name="bioRxiv">
        <title>Conserved and derived expression patterns and positive selection on dental genes reveal complex evolutionary context of ever-growing rodent molars.</title>
        <authorList>
            <person name="Calamari Z.T."/>
            <person name="Song A."/>
            <person name="Cohen E."/>
            <person name="Akter M."/>
            <person name="Roy R.D."/>
            <person name="Hallikas O."/>
            <person name="Christensen M.M."/>
            <person name="Li P."/>
            <person name="Marangoni P."/>
            <person name="Jernvall J."/>
            <person name="Klein O.D."/>
        </authorList>
    </citation>
    <scope>NUCLEOTIDE SEQUENCE [LARGE SCALE GENOMIC DNA]</scope>
    <source>
        <strain evidence="2">V071</strain>
    </source>
</reference>
<protein>
    <recommendedName>
        <fullName evidence="4">Secreted protein</fullName>
    </recommendedName>
</protein>
<keyword evidence="3" id="KW-1185">Reference proteome</keyword>
<gene>
    <name evidence="2" type="ORF">U0070_010769</name>
</gene>
<evidence type="ECO:0008006" key="4">
    <source>
        <dbReference type="Google" id="ProtNLM"/>
    </source>
</evidence>
<proteinExistence type="predicted"/>
<sequence>MSWNFVRGTVWMSCSSVTMAGLWVCSLWRGGQARKRNLRVSLKTRDTPTYLLSWPGENCLRVCSVIESHLGQDS</sequence>
<evidence type="ECO:0000313" key="2">
    <source>
        <dbReference type="EMBL" id="KAK7796797.1"/>
    </source>
</evidence>
<dbReference type="AlphaFoldDB" id="A0AAW0H6R7"/>
<comment type="caution">
    <text evidence="2">The sequence shown here is derived from an EMBL/GenBank/DDBJ whole genome shotgun (WGS) entry which is preliminary data.</text>
</comment>
<evidence type="ECO:0000256" key="1">
    <source>
        <dbReference type="SAM" id="Phobius"/>
    </source>
</evidence>
<evidence type="ECO:0000313" key="3">
    <source>
        <dbReference type="Proteomes" id="UP001488838"/>
    </source>
</evidence>
<dbReference type="EMBL" id="JBBHLL010001006">
    <property type="protein sequence ID" value="KAK7796797.1"/>
    <property type="molecule type" value="Genomic_DNA"/>
</dbReference>
<keyword evidence="1" id="KW-0812">Transmembrane</keyword>
<keyword evidence="1" id="KW-1133">Transmembrane helix</keyword>
<accession>A0AAW0H6R7</accession>
<name>A0AAW0H6R7_MYOGA</name>
<dbReference type="Proteomes" id="UP001488838">
    <property type="component" value="Unassembled WGS sequence"/>
</dbReference>
<keyword evidence="1" id="KW-0472">Membrane</keyword>
<organism evidence="2 3">
    <name type="scientific">Myodes glareolus</name>
    <name type="common">Bank vole</name>
    <name type="synonym">Clethrionomys glareolus</name>
    <dbReference type="NCBI Taxonomy" id="447135"/>
    <lineage>
        <taxon>Eukaryota</taxon>
        <taxon>Metazoa</taxon>
        <taxon>Chordata</taxon>
        <taxon>Craniata</taxon>
        <taxon>Vertebrata</taxon>
        <taxon>Euteleostomi</taxon>
        <taxon>Mammalia</taxon>
        <taxon>Eutheria</taxon>
        <taxon>Euarchontoglires</taxon>
        <taxon>Glires</taxon>
        <taxon>Rodentia</taxon>
        <taxon>Myomorpha</taxon>
        <taxon>Muroidea</taxon>
        <taxon>Cricetidae</taxon>
        <taxon>Arvicolinae</taxon>
        <taxon>Myodes</taxon>
    </lineage>
</organism>